<dbReference type="AlphaFoldDB" id="A0A4Q7Z5T0"/>
<protein>
    <submittedName>
        <fullName evidence="4">Uncharacterized protein DUF4124</fullName>
    </submittedName>
</protein>
<dbReference type="GO" id="GO:0016020">
    <property type="term" value="C:membrane"/>
    <property type="evidence" value="ECO:0007669"/>
    <property type="project" value="InterPro"/>
</dbReference>
<dbReference type="RefSeq" id="WP_207224634.1">
    <property type="nucleotide sequence ID" value="NZ_SHKX01000012.1"/>
</dbReference>
<dbReference type="Gene3D" id="1.10.530.10">
    <property type="match status" value="1"/>
</dbReference>
<reference evidence="4 5" key="1">
    <citation type="submission" date="2019-02" db="EMBL/GenBank/DDBJ databases">
        <title>Genomic Encyclopedia of Type Strains, Phase IV (KMG-IV): sequencing the most valuable type-strain genomes for metagenomic binning, comparative biology and taxonomic classification.</title>
        <authorList>
            <person name="Goeker M."/>
        </authorList>
    </citation>
    <scope>NUCLEOTIDE SEQUENCE [LARGE SCALE GENOMIC DNA]</scope>
    <source>
        <strain evidence="4 5">DSM 105135</strain>
    </source>
</reference>
<sequence>MSCHQPADSFKIDQNKHPADNKQMRRFPVYIGLILFSASAAEAGNVYKFKDENGNVLFTNVVDNRTRPRGEDFRHYTQLEKVTWYADTNVHSYHNWGRDEFAVRPSFSKFKDAFDGLIAEAASAYGVDKGLVKAVIHTESGFNPNAKSGPGARGLMQLMPATARRFDVADSYDPKQNIHGGTKYLGYLIDRFKNLELALAAYNAGEGNVDKYGGIPPFAETQDYVRRVMSRYRKLYGGETLSMN</sequence>
<dbReference type="GO" id="GO:0000270">
    <property type="term" value="P:peptidoglycan metabolic process"/>
    <property type="evidence" value="ECO:0007669"/>
    <property type="project" value="InterPro"/>
</dbReference>
<dbReference type="Pfam" id="PF01464">
    <property type="entry name" value="SLT"/>
    <property type="match status" value="1"/>
</dbReference>
<comment type="similarity">
    <text evidence="1">Belongs to the transglycosylase Slt family.</text>
</comment>
<comment type="caution">
    <text evidence="4">The sequence shown here is derived from an EMBL/GenBank/DDBJ whole genome shotgun (WGS) entry which is preliminary data.</text>
</comment>
<dbReference type="SUPFAM" id="SSF53955">
    <property type="entry name" value="Lysozyme-like"/>
    <property type="match status" value="1"/>
</dbReference>
<dbReference type="Proteomes" id="UP000292423">
    <property type="component" value="Unassembled WGS sequence"/>
</dbReference>
<dbReference type="InterPro" id="IPR000189">
    <property type="entry name" value="Transglyc_AS"/>
</dbReference>
<accession>A0A4Q7Z5T0</accession>
<feature type="domain" description="DUF4124" evidence="3">
    <location>
        <begin position="35"/>
        <end position="67"/>
    </location>
</feature>
<evidence type="ECO:0000313" key="4">
    <source>
        <dbReference type="EMBL" id="RZU45211.1"/>
    </source>
</evidence>
<evidence type="ECO:0000256" key="1">
    <source>
        <dbReference type="ARBA" id="ARBA00007734"/>
    </source>
</evidence>
<gene>
    <name evidence="4" type="ORF">EV700_2026</name>
</gene>
<dbReference type="Pfam" id="PF13511">
    <property type="entry name" value="DUF4124"/>
    <property type="match status" value="1"/>
</dbReference>
<dbReference type="PROSITE" id="PS00922">
    <property type="entry name" value="TRANSGLYCOSYLASE"/>
    <property type="match status" value="1"/>
</dbReference>
<feature type="domain" description="Transglycosylase SLT" evidence="2">
    <location>
        <begin position="117"/>
        <end position="221"/>
    </location>
</feature>
<proteinExistence type="inferred from homology"/>
<dbReference type="EMBL" id="SHKX01000012">
    <property type="protein sequence ID" value="RZU45211.1"/>
    <property type="molecule type" value="Genomic_DNA"/>
</dbReference>
<dbReference type="InterPro" id="IPR025392">
    <property type="entry name" value="DUF4124"/>
</dbReference>
<dbReference type="InterPro" id="IPR008258">
    <property type="entry name" value="Transglycosylase_SLT_dom_1"/>
</dbReference>
<dbReference type="CDD" id="cd00254">
    <property type="entry name" value="LT-like"/>
    <property type="match status" value="1"/>
</dbReference>
<keyword evidence="5" id="KW-1185">Reference proteome</keyword>
<dbReference type="PANTHER" id="PTHR37423:SF2">
    <property type="entry name" value="MEMBRANE-BOUND LYTIC MUREIN TRANSGLYCOSYLASE C"/>
    <property type="match status" value="1"/>
</dbReference>
<dbReference type="GO" id="GO:0008933">
    <property type="term" value="F:peptidoglycan lytic transglycosylase activity"/>
    <property type="evidence" value="ECO:0007669"/>
    <property type="project" value="InterPro"/>
</dbReference>
<dbReference type="PANTHER" id="PTHR37423">
    <property type="entry name" value="SOLUBLE LYTIC MUREIN TRANSGLYCOSYLASE-RELATED"/>
    <property type="match status" value="1"/>
</dbReference>
<evidence type="ECO:0000313" key="5">
    <source>
        <dbReference type="Proteomes" id="UP000292423"/>
    </source>
</evidence>
<dbReference type="InterPro" id="IPR023346">
    <property type="entry name" value="Lysozyme-like_dom_sf"/>
</dbReference>
<name>A0A4Q7Z5T0_9GAMM</name>
<organism evidence="4 5">
    <name type="scientific">Fluviicoccus keumensis</name>
    <dbReference type="NCBI Taxonomy" id="1435465"/>
    <lineage>
        <taxon>Bacteria</taxon>
        <taxon>Pseudomonadati</taxon>
        <taxon>Pseudomonadota</taxon>
        <taxon>Gammaproteobacteria</taxon>
        <taxon>Moraxellales</taxon>
        <taxon>Moraxellaceae</taxon>
        <taxon>Fluviicoccus</taxon>
    </lineage>
</organism>
<evidence type="ECO:0000259" key="2">
    <source>
        <dbReference type="Pfam" id="PF01464"/>
    </source>
</evidence>
<evidence type="ECO:0000259" key="3">
    <source>
        <dbReference type="Pfam" id="PF13511"/>
    </source>
</evidence>